<gene>
    <name evidence="1" type="ORF">SAMN05192561_10769</name>
</gene>
<accession>A0A1H6JC12</accession>
<organism evidence="1 2">
    <name type="scientific">Halopenitus malekzadehii</name>
    <dbReference type="NCBI Taxonomy" id="1267564"/>
    <lineage>
        <taxon>Archaea</taxon>
        <taxon>Methanobacteriati</taxon>
        <taxon>Methanobacteriota</taxon>
        <taxon>Stenosarchaea group</taxon>
        <taxon>Halobacteria</taxon>
        <taxon>Halobacteriales</taxon>
        <taxon>Haloferacaceae</taxon>
        <taxon>Halopenitus</taxon>
    </lineage>
</organism>
<evidence type="ECO:0000313" key="1">
    <source>
        <dbReference type="EMBL" id="SEH56362.1"/>
    </source>
</evidence>
<name>A0A1H6JC12_9EURY</name>
<dbReference type="EMBL" id="FNWU01000007">
    <property type="protein sequence ID" value="SEH56362.1"/>
    <property type="molecule type" value="Genomic_DNA"/>
</dbReference>
<proteinExistence type="predicted"/>
<dbReference type="AlphaFoldDB" id="A0A1H6JC12"/>
<sequence>MILVINFFERMLTIRLVGRNHLQIHQFVLYFLDQISK</sequence>
<keyword evidence="2" id="KW-1185">Reference proteome</keyword>
<dbReference type="STRING" id="1267564.SAMN05192561_10769"/>
<evidence type="ECO:0000313" key="2">
    <source>
        <dbReference type="Proteomes" id="UP000199215"/>
    </source>
</evidence>
<reference evidence="1 2" key="1">
    <citation type="submission" date="2016-10" db="EMBL/GenBank/DDBJ databases">
        <authorList>
            <person name="de Groot N.N."/>
        </authorList>
    </citation>
    <scope>NUCLEOTIDE SEQUENCE [LARGE SCALE GENOMIC DNA]</scope>
    <source>
        <strain evidence="1 2">IBRC-M10418</strain>
    </source>
</reference>
<protein>
    <submittedName>
        <fullName evidence="1">Uncharacterized protein</fullName>
    </submittedName>
</protein>
<dbReference type="Proteomes" id="UP000199215">
    <property type="component" value="Unassembled WGS sequence"/>
</dbReference>